<dbReference type="EMBL" id="DUJU01000185">
    <property type="protein sequence ID" value="HIH95499.1"/>
    <property type="molecule type" value="Genomic_DNA"/>
</dbReference>
<comment type="caution">
    <text evidence="1">The sequence shown here is derived from an EMBL/GenBank/DDBJ whole genome shotgun (WGS) entry which is preliminary data.</text>
</comment>
<evidence type="ECO:0000313" key="1">
    <source>
        <dbReference type="EMBL" id="HIH95499.1"/>
    </source>
</evidence>
<dbReference type="GeneID" id="1472602"/>
<reference evidence="1" key="1">
    <citation type="journal article" date="2020" name="bioRxiv">
        <title>A rank-normalized archaeal taxonomy based on genome phylogeny resolves widespread incomplete and uneven classifications.</title>
        <authorList>
            <person name="Rinke C."/>
            <person name="Chuvochina M."/>
            <person name="Mussig A.J."/>
            <person name="Chaumeil P.-A."/>
            <person name="Waite D.W."/>
            <person name="Whitman W.B."/>
            <person name="Parks D.H."/>
            <person name="Hugenholtz P."/>
        </authorList>
    </citation>
    <scope>NUCLEOTIDE SEQUENCE</scope>
    <source>
        <strain evidence="1">UBA8876</strain>
    </source>
</reference>
<gene>
    <name evidence="1" type="ORF">HA338_16285</name>
</gene>
<proteinExistence type="predicted"/>
<organism evidence="1 2">
    <name type="scientific">Methanosarcina acetivorans</name>
    <dbReference type="NCBI Taxonomy" id="2214"/>
    <lineage>
        <taxon>Archaea</taxon>
        <taxon>Methanobacteriati</taxon>
        <taxon>Methanobacteriota</taxon>
        <taxon>Stenosarchaea group</taxon>
        <taxon>Methanomicrobia</taxon>
        <taxon>Methanosarcinales</taxon>
        <taxon>Methanosarcinaceae</taxon>
        <taxon>Methanosarcina</taxon>
    </lineage>
</organism>
<dbReference type="RefSeq" id="WP_011020755.1">
    <property type="nucleotide sequence ID" value="NZ_DUJU01000185.1"/>
</dbReference>
<dbReference type="AlphaFoldDB" id="A0A832SJJ2"/>
<accession>A0A832SJJ2</accession>
<name>A0A832SJJ2_9EURY</name>
<sequence length="142" mass="16714">MKQTLETLKEKIAENTLTSEDIFAFTDKLKESMREGTPIVRNVSPANIDLLEVYAFTLRKMEMTQEDQASELRAGDWRESIDDFRQLKYFIDELQQSELVNNVAWNVHANVIYDIPNPVAYKRYVYWKIKSVLDNMELCELI</sequence>
<evidence type="ECO:0000313" key="2">
    <source>
        <dbReference type="Proteomes" id="UP000600774"/>
    </source>
</evidence>
<protein>
    <submittedName>
        <fullName evidence="1">Uncharacterized protein</fullName>
    </submittedName>
</protein>
<dbReference type="OMA" id="WFQIYGF"/>
<dbReference type="Proteomes" id="UP000600774">
    <property type="component" value="Unassembled WGS sequence"/>
</dbReference>